<dbReference type="InterPro" id="IPR001466">
    <property type="entry name" value="Beta-lactam-related"/>
</dbReference>
<name>A0A9D2H2B3_9MICO</name>
<protein>
    <submittedName>
        <fullName evidence="2">Beta-lactamase family protein</fullName>
    </submittedName>
</protein>
<gene>
    <name evidence="2" type="ORF">H9800_00470</name>
</gene>
<accession>A0A9D2H2B3</accession>
<feature type="domain" description="Beta-lactamase-related" evidence="1">
    <location>
        <begin position="28"/>
        <end position="288"/>
    </location>
</feature>
<dbReference type="AlphaFoldDB" id="A0A9D2H2B3"/>
<reference evidence="2" key="2">
    <citation type="submission" date="2021-04" db="EMBL/GenBank/DDBJ databases">
        <authorList>
            <person name="Gilroy R."/>
        </authorList>
    </citation>
    <scope>NUCLEOTIDE SEQUENCE</scope>
    <source>
        <strain evidence="2">ChiHjej8B7-3636</strain>
    </source>
</reference>
<sequence length="437" mass="46500">MTGSFERLIAAAHAHDIAIHSLEASIGAELVYSAGAAGVGPHVPHRMYSVSKSFTAIVVLSLAHEGELSLDDALMDHFPEKRPVDPLLEKATIADLLSMRTPYTGTTYVEKEGEWLESFFRTVPSHRPGTLFHYDTSASYTLAALIERIERRTWEESVRERIYAPLGLGEGMRMLTGPEGIGHGGSGMIARPRDILVIAEMLLGGGERRGTRVLPRRVVDELVAHRADTGMVTWGATNRFGYGAQTWLPPQGGWMMVGLGGQYVYGDPSRDLAVVMTADAQGCNAGDQRLSWMLLEALEEPFGDAPASIAWPAPVHDAAFARDVAGTAVAVSGTGLPASIDVDLSADAVTLHAGAVRVTAHPGREESVEVPGVGPGVVTGGWCAPGVFDARLDVSGDDIARLRVRIVCTDDDLVTVQAQGFGPGAPDAWTGQGTFAR</sequence>
<evidence type="ECO:0000259" key="1">
    <source>
        <dbReference type="Pfam" id="PF00144"/>
    </source>
</evidence>
<dbReference type="InterPro" id="IPR050789">
    <property type="entry name" value="Diverse_Enzym_Activities"/>
</dbReference>
<reference evidence="2" key="1">
    <citation type="journal article" date="2021" name="PeerJ">
        <title>Extensive microbial diversity within the chicken gut microbiome revealed by metagenomics and culture.</title>
        <authorList>
            <person name="Gilroy R."/>
            <person name="Ravi A."/>
            <person name="Getino M."/>
            <person name="Pursley I."/>
            <person name="Horton D.L."/>
            <person name="Alikhan N.F."/>
            <person name="Baker D."/>
            <person name="Gharbi K."/>
            <person name="Hall N."/>
            <person name="Watson M."/>
            <person name="Adriaenssens E.M."/>
            <person name="Foster-Nyarko E."/>
            <person name="Jarju S."/>
            <person name="Secka A."/>
            <person name="Antonio M."/>
            <person name="Oren A."/>
            <person name="Chaudhuri R.R."/>
            <person name="La Ragione R."/>
            <person name="Hildebrand F."/>
            <person name="Pallen M.J."/>
        </authorList>
    </citation>
    <scope>NUCLEOTIDE SEQUENCE</scope>
    <source>
        <strain evidence="2">ChiHjej8B7-3636</strain>
    </source>
</reference>
<dbReference type="PANTHER" id="PTHR43283">
    <property type="entry name" value="BETA-LACTAMASE-RELATED"/>
    <property type="match status" value="1"/>
</dbReference>
<organism evidence="2 3">
    <name type="scientific">Candidatus Microbacterium stercoravium</name>
    <dbReference type="NCBI Taxonomy" id="2838697"/>
    <lineage>
        <taxon>Bacteria</taxon>
        <taxon>Bacillati</taxon>
        <taxon>Actinomycetota</taxon>
        <taxon>Actinomycetes</taxon>
        <taxon>Micrococcales</taxon>
        <taxon>Microbacteriaceae</taxon>
        <taxon>Microbacterium</taxon>
    </lineage>
</organism>
<evidence type="ECO:0000313" key="3">
    <source>
        <dbReference type="Proteomes" id="UP000824220"/>
    </source>
</evidence>
<proteinExistence type="predicted"/>
<dbReference type="Proteomes" id="UP000824220">
    <property type="component" value="Unassembled WGS sequence"/>
</dbReference>
<evidence type="ECO:0000313" key="2">
    <source>
        <dbReference type="EMBL" id="HJA03322.1"/>
    </source>
</evidence>
<dbReference type="SUPFAM" id="SSF56601">
    <property type="entry name" value="beta-lactamase/transpeptidase-like"/>
    <property type="match status" value="1"/>
</dbReference>
<dbReference type="EMBL" id="DXAM01000008">
    <property type="protein sequence ID" value="HJA03322.1"/>
    <property type="molecule type" value="Genomic_DNA"/>
</dbReference>
<dbReference type="Gene3D" id="3.40.710.10">
    <property type="entry name" value="DD-peptidase/beta-lactamase superfamily"/>
    <property type="match status" value="1"/>
</dbReference>
<dbReference type="InterPro" id="IPR012338">
    <property type="entry name" value="Beta-lactam/transpept-like"/>
</dbReference>
<dbReference type="Pfam" id="PF00144">
    <property type="entry name" value="Beta-lactamase"/>
    <property type="match status" value="1"/>
</dbReference>
<dbReference type="PANTHER" id="PTHR43283:SF7">
    <property type="entry name" value="BETA-LACTAMASE-RELATED DOMAIN-CONTAINING PROTEIN"/>
    <property type="match status" value="1"/>
</dbReference>
<comment type="caution">
    <text evidence="2">The sequence shown here is derived from an EMBL/GenBank/DDBJ whole genome shotgun (WGS) entry which is preliminary data.</text>
</comment>